<dbReference type="Proteomes" id="UP001596183">
    <property type="component" value="Unassembled WGS sequence"/>
</dbReference>
<dbReference type="Pfam" id="PF07730">
    <property type="entry name" value="HisKA_3"/>
    <property type="match status" value="1"/>
</dbReference>
<name>A0ABW0XVH9_9ACTN</name>
<gene>
    <name evidence="2" type="ORF">ACFP2V_27305</name>
</gene>
<reference evidence="3" key="1">
    <citation type="journal article" date="2019" name="Int. J. Syst. Evol. Microbiol.">
        <title>The Global Catalogue of Microorganisms (GCM) 10K type strain sequencing project: providing services to taxonomists for standard genome sequencing and annotation.</title>
        <authorList>
            <consortium name="The Broad Institute Genomics Platform"/>
            <consortium name="The Broad Institute Genome Sequencing Center for Infectious Disease"/>
            <person name="Wu L."/>
            <person name="Ma J."/>
        </authorList>
    </citation>
    <scope>NUCLEOTIDE SEQUENCE [LARGE SCALE GENOMIC DNA]</scope>
    <source>
        <strain evidence="3">JCM 13852</strain>
    </source>
</reference>
<evidence type="ECO:0000313" key="3">
    <source>
        <dbReference type="Proteomes" id="UP001596183"/>
    </source>
</evidence>
<dbReference type="Gene3D" id="1.20.5.1930">
    <property type="match status" value="1"/>
</dbReference>
<comment type="caution">
    <text evidence="2">The sequence shown here is derived from an EMBL/GenBank/DDBJ whole genome shotgun (WGS) entry which is preliminary data.</text>
</comment>
<evidence type="ECO:0000259" key="1">
    <source>
        <dbReference type="Pfam" id="PF07730"/>
    </source>
</evidence>
<dbReference type="EMBL" id="JBHSPC010000093">
    <property type="protein sequence ID" value="MFC5673667.1"/>
    <property type="molecule type" value="Genomic_DNA"/>
</dbReference>
<keyword evidence="2" id="KW-0418">Kinase</keyword>
<feature type="domain" description="Signal transduction histidine kinase subgroup 3 dimerisation and phosphoacceptor" evidence="1">
    <location>
        <begin position="32"/>
        <end position="72"/>
    </location>
</feature>
<proteinExistence type="predicted"/>
<keyword evidence="2" id="KW-0808">Transferase</keyword>
<sequence>MRGRPLVSLLRERNAYLEQARTLTAAAARPAERNRIAGETHDLLGHRLSLISVHAGAFELAAARQAPALVGHVELLRTDR</sequence>
<protein>
    <submittedName>
        <fullName evidence="2">Histidine kinase</fullName>
    </submittedName>
</protein>
<dbReference type="RefSeq" id="WP_381217834.1">
    <property type="nucleotide sequence ID" value="NZ_JBHSPC010000093.1"/>
</dbReference>
<accession>A0ABW0XVH9</accession>
<dbReference type="InterPro" id="IPR011712">
    <property type="entry name" value="Sig_transdc_His_kin_sub3_dim/P"/>
</dbReference>
<organism evidence="2 3">
    <name type="scientific">Streptomyces incanus</name>
    <dbReference type="NCBI Taxonomy" id="887453"/>
    <lineage>
        <taxon>Bacteria</taxon>
        <taxon>Bacillati</taxon>
        <taxon>Actinomycetota</taxon>
        <taxon>Actinomycetes</taxon>
        <taxon>Kitasatosporales</taxon>
        <taxon>Streptomycetaceae</taxon>
        <taxon>Streptomyces</taxon>
    </lineage>
</organism>
<evidence type="ECO:0000313" key="2">
    <source>
        <dbReference type="EMBL" id="MFC5673667.1"/>
    </source>
</evidence>
<dbReference type="GO" id="GO:0016301">
    <property type="term" value="F:kinase activity"/>
    <property type="evidence" value="ECO:0007669"/>
    <property type="project" value="UniProtKB-KW"/>
</dbReference>
<keyword evidence="3" id="KW-1185">Reference proteome</keyword>